<dbReference type="AlphaFoldDB" id="A0A6B0YWD9"/>
<comment type="caution">
    <text evidence="1">The sequence shown here is derived from an EMBL/GenBank/DDBJ whole genome shotgun (WGS) entry which is preliminary data.</text>
</comment>
<dbReference type="EMBL" id="VXRG01000131">
    <property type="protein sequence ID" value="MXY94947.1"/>
    <property type="molecule type" value="Genomic_DNA"/>
</dbReference>
<organism evidence="1">
    <name type="scientific">Caldilineaceae bacterium SB0664_bin_27</name>
    <dbReference type="NCBI Taxonomy" id="2605260"/>
    <lineage>
        <taxon>Bacteria</taxon>
        <taxon>Bacillati</taxon>
        <taxon>Chloroflexota</taxon>
        <taxon>Caldilineae</taxon>
        <taxon>Caldilineales</taxon>
        <taxon>Caldilineaceae</taxon>
    </lineage>
</organism>
<accession>A0A6B0YWD9</accession>
<protein>
    <submittedName>
        <fullName evidence="1">Uncharacterized protein</fullName>
    </submittedName>
</protein>
<gene>
    <name evidence="1" type="ORF">F4Y42_16025</name>
</gene>
<evidence type="ECO:0000313" key="1">
    <source>
        <dbReference type="EMBL" id="MXY94947.1"/>
    </source>
</evidence>
<proteinExistence type="predicted"/>
<sequence>MTTIEQVDVKAMQRGLELYHDVSLRGRFRSISHPDEQFGAEFEGCRRCEQKRTDSAPDYGPERHKYPVPNLELWKEGADPWKDDAELARLRAAIDARYAALFVKPDGSILPVDECYPRDDNWAEGSVGFCDACRSEWDEMERYWADPAVLVSLWLEATRRLEYLLGMSDHEVWGDTRVRKEQRERRERLIEIAHSGETLKESWEREKRERARGRGQRN</sequence>
<reference evidence="1" key="1">
    <citation type="submission" date="2019-09" db="EMBL/GenBank/DDBJ databases">
        <title>Characterisation of the sponge microbiome using genome-centric metagenomics.</title>
        <authorList>
            <person name="Engelberts J.P."/>
            <person name="Robbins S.J."/>
            <person name="De Goeij J.M."/>
            <person name="Aranda M."/>
            <person name="Bell S.C."/>
            <person name="Webster N.S."/>
        </authorList>
    </citation>
    <scope>NUCLEOTIDE SEQUENCE</scope>
    <source>
        <strain evidence="1">SB0664_bin_27</strain>
    </source>
</reference>
<name>A0A6B0YWD9_9CHLR</name>